<organism evidence="1 2">
    <name type="scientific">Haladaptatus pallidirubidus</name>
    <dbReference type="NCBI Taxonomy" id="1008152"/>
    <lineage>
        <taxon>Archaea</taxon>
        <taxon>Methanobacteriati</taxon>
        <taxon>Methanobacteriota</taxon>
        <taxon>Stenosarchaea group</taxon>
        <taxon>Halobacteria</taxon>
        <taxon>Halobacteriales</taxon>
        <taxon>Haladaptataceae</taxon>
        <taxon>Haladaptatus</taxon>
    </lineage>
</organism>
<dbReference type="Pfam" id="PF07366">
    <property type="entry name" value="SnoaL"/>
    <property type="match status" value="1"/>
</dbReference>
<evidence type="ECO:0008006" key="3">
    <source>
        <dbReference type="Google" id="ProtNLM"/>
    </source>
</evidence>
<dbReference type="InterPro" id="IPR032710">
    <property type="entry name" value="NTF2-like_dom_sf"/>
</dbReference>
<dbReference type="EMBL" id="BAABKX010000012">
    <property type="protein sequence ID" value="GAA5052263.1"/>
    <property type="molecule type" value="Genomic_DNA"/>
</dbReference>
<gene>
    <name evidence="1" type="ORF">GCM10025751_28270</name>
</gene>
<name>A0AAV3UIP4_9EURY</name>
<dbReference type="AlphaFoldDB" id="A0AAV3UIP4"/>
<evidence type="ECO:0000313" key="2">
    <source>
        <dbReference type="Proteomes" id="UP001501729"/>
    </source>
</evidence>
<protein>
    <recommendedName>
        <fullName evidence="3">SnoaL-like domain-containing protein</fullName>
    </recommendedName>
</protein>
<reference evidence="1 2" key="1">
    <citation type="journal article" date="2019" name="Int. J. Syst. Evol. Microbiol.">
        <title>The Global Catalogue of Microorganisms (GCM) 10K type strain sequencing project: providing services to taxonomists for standard genome sequencing and annotation.</title>
        <authorList>
            <consortium name="The Broad Institute Genomics Platform"/>
            <consortium name="The Broad Institute Genome Sequencing Center for Infectious Disease"/>
            <person name="Wu L."/>
            <person name="Ma J."/>
        </authorList>
    </citation>
    <scope>NUCLEOTIDE SEQUENCE [LARGE SCALE GENOMIC DNA]</scope>
    <source>
        <strain evidence="1 2">JCM 17504</strain>
    </source>
</reference>
<dbReference type="InterPro" id="IPR009959">
    <property type="entry name" value="Cyclase_SnoaL-like"/>
</dbReference>
<dbReference type="SUPFAM" id="SSF54427">
    <property type="entry name" value="NTF2-like"/>
    <property type="match status" value="1"/>
</dbReference>
<dbReference type="RefSeq" id="WP_227773333.1">
    <property type="nucleotide sequence ID" value="NZ_BAABKX010000012.1"/>
</dbReference>
<dbReference type="GO" id="GO:0030638">
    <property type="term" value="P:polyketide metabolic process"/>
    <property type="evidence" value="ECO:0007669"/>
    <property type="project" value="InterPro"/>
</dbReference>
<keyword evidence="2" id="KW-1185">Reference proteome</keyword>
<evidence type="ECO:0000313" key="1">
    <source>
        <dbReference type="EMBL" id="GAA5052263.1"/>
    </source>
</evidence>
<comment type="caution">
    <text evidence="1">The sequence shown here is derived from an EMBL/GenBank/DDBJ whole genome shotgun (WGS) entry which is preliminary data.</text>
</comment>
<accession>A0AAV3UIP4</accession>
<proteinExistence type="predicted"/>
<dbReference type="Proteomes" id="UP001501729">
    <property type="component" value="Unassembled WGS sequence"/>
</dbReference>
<dbReference type="Gene3D" id="3.10.450.50">
    <property type="match status" value="1"/>
</dbReference>
<sequence>MATADRAAVNTYVTPDYFNHRSADEPMEARQRGPEGPKATIRWLHRAFTDMRFEFHEVVVDRDHVVARVTCMAANMDRLSSTIRPTET</sequence>
<dbReference type="GeneID" id="68613518"/>